<organism evidence="8">
    <name type="scientific">candidate division WOR-3 bacterium</name>
    <dbReference type="NCBI Taxonomy" id="2052148"/>
    <lineage>
        <taxon>Bacteria</taxon>
        <taxon>Bacteria division WOR-3</taxon>
    </lineage>
</organism>
<protein>
    <recommendedName>
        <fullName evidence="6">Transcription antitermination protein NusB</fullName>
    </recommendedName>
    <alternativeName>
        <fullName evidence="6">Antitermination factor NusB</fullName>
    </alternativeName>
</protein>
<evidence type="ECO:0000256" key="2">
    <source>
        <dbReference type="ARBA" id="ARBA00022814"/>
    </source>
</evidence>
<dbReference type="AlphaFoldDB" id="A0A7V0Z6F0"/>
<evidence type="ECO:0000313" key="8">
    <source>
        <dbReference type="EMBL" id="HDY59532.1"/>
    </source>
</evidence>
<dbReference type="Gene3D" id="1.10.940.10">
    <property type="entry name" value="NusB-like"/>
    <property type="match status" value="1"/>
</dbReference>
<proteinExistence type="inferred from homology"/>
<accession>A0A7V0Z6F0</accession>
<dbReference type="NCBIfam" id="TIGR01951">
    <property type="entry name" value="nusB"/>
    <property type="match status" value="1"/>
</dbReference>
<comment type="similarity">
    <text evidence="1 6">Belongs to the NusB family.</text>
</comment>
<evidence type="ECO:0000256" key="5">
    <source>
        <dbReference type="ARBA" id="ARBA00023163"/>
    </source>
</evidence>
<dbReference type="GO" id="GO:0006353">
    <property type="term" value="P:DNA-templated transcription termination"/>
    <property type="evidence" value="ECO:0007669"/>
    <property type="project" value="UniProtKB-UniRule"/>
</dbReference>
<evidence type="ECO:0000256" key="4">
    <source>
        <dbReference type="ARBA" id="ARBA00023015"/>
    </source>
</evidence>
<reference evidence="8" key="1">
    <citation type="journal article" date="2020" name="mSystems">
        <title>Genome- and Community-Level Interaction Insights into Carbon Utilization and Element Cycling Functions of Hydrothermarchaeota in Hydrothermal Sediment.</title>
        <authorList>
            <person name="Zhou Z."/>
            <person name="Liu Y."/>
            <person name="Xu W."/>
            <person name="Pan J."/>
            <person name="Luo Z.H."/>
            <person name="Li M."/>
        </authorList>
    </citation>
    <scope>NUCLEOTIDE SEQUENCE [LARGE SCALE GENOMIC DNA]</scope>
    <source>
        <strain evidence="8">SpSt-258</strain>
    </source>
</reference>
<dbReference type="Pfam" id="PF01029">
    <property type="entry name" value="NusB"/>
    <property type="match status" value="1"/>
</dbReference>
<dbReference type="EMBL" id="DSKY01000021">
    <property type="protein sequence ID" value="HDY59532.1"/>
    <property type="molecule type" value="Genomic_DNA"/>
</dbReference>
<keyword evidence="5 6" id="KW-0804">Transcription</keyword>
<evidence type="ECO:0000256" key="6">
    <source>
        <dbReference type="HAMAP-Rule" id="MF_00073"/>
    </source>
</evidence>
<dbReference type="GO" id="GO:0005829">
    <property type="term" value="C:cytosol"/>
    <property type="evidence" value="ECO:0007669"/>
    <property type="project" value="TreeGrafter"/>
</dbReference>
<keyword evidence="2 6" id="KW-0889">Transcription antitermination</keyword>
<dbReference type="SUPFAM" id="SSF48013">
    <property type="entry name" value="NusB-like"/>
    <property type="match status" value="1"/>
</dbReference>
<comment type="caution">
    <text evidence="8">The sequence shown here is derived from an EMBL/GenBank/DDBJ whole genome shotgun (WGS) entry which is preliminary data.</text>
</comment>
<dbReference type="PANTHER" id="PTHR11078">
    <property type="entry name" value="N UTILIZATION SUBSTANCE PROTEIN B-RELATED"/>
    <property type="match status" value="1"/>
</dbReference>
<dbReference type="GO" id="GO:0003723">
    <property type="term" value="F:RNA binding"/>
    <property type="evidence" value="ECO:0007669"/>
    <property type="project" value="UniProtKB-UniRule"/>
</dbReference>
<evidence type="ECO:0000259" key="7">
    <source>
        <dbReference type="Pfam" id="PF01029"/>
    </source>
</evidence>
<dbReference type="InterPro" id="IPR011605">
    <property type="entry name" value="NusB_fam"/>
</dbReference>
<evidence type="ECO:0000256" key="1">
    <source>
        <dbReference type="ARBA" id="ARBA00005952"/>
    </source>
</evidence>
<dbReference type="GO" id="GO:0031564">
    <property type="term" value="P:transcription antitermination"/>
    <property type="evidence" value="ECO:0007669"/>
    <property type="project" value="UniProtKB-KW"/>
</dbReference>
<gene>
    <name evidence="6 8" type="primary">nusB</name>
    <name evidence="8" type="ORF">ENP86_08280</name>
</gene>
<sequence length="146" mass="16687">MVEMSRRLARELALKMLYCYESGRNEIPVLINEILGKKKYLDSDKNFATALTMLTIENTSKIDTYIKGALQNWEFERIGTIDKLILRMGICEFLFFDDVPIEVSINEAIELAKKFGADESNKFVNGILDAIAKKIKINKNESSNNK</sequence>
<evidence type="ECO:0000256" key="3">
    <source>
        <dbReference type="ARBA" id="ARBA00022884"/>
    </source>
</evidence>
<keyword evidence="4 6" id="KW-0805">Transcription regulation</keyword>
<name>A0A7V0Z6F0_UNCW3</name>
<dbReference type="InterPro" id="IPR006027">
    <property type="entry name" value="NusB_RsmB_TIM44"/>
</dbReference>
<dbReference type="InterPro" id="IPR035926">
    <property type="entry name" value="NusB-like_sf"/>
</dbReference>
<comment type="function">
    <text evidence="6">Involved in transcription antitermination. Required for transcription of ribosomal RNA (rRNA) genes. Binds specifically to the boxA antiterminator sequence of the ribosomal RNA (rrn) operons.</text>
</comment>
<dbReference type="PANTHER" id="PTHR11078:SF3">
    <property type="entry name" value="ANTITERMINATION NUSB DOMAIN-CONTAINING PROTEIN"/>
    <property type="match status" value="1"/>
</dbReference>
<keyword evidence="3 6" id="KW-0694">RNA-binding</keyword>
<feature type="domain" description="NusB/RsmB/TIM44" evidence="7">
    <location>
        <begin position="9"/>
        <end position="133"/>
    </location>
</feature>
<dbReference type="HAMAP" id="MF_00073">
    <property type="entry name" value="NusB"/>
    <property type="match status" value="1"/>
</dbReference>